<evidence type="ECO:0000256" key="6">
    <source>
        <dbReference type="ARBA" id="ARBA00022692"/>
    </source>
</evidence>
<dbReference type="AlphaFoldDB" id="A0A3D1JJ51"/>
<dbReference type="GO" id="GO:0098719">
    <property type="term" value="P:sodium ion import across plasma membrane"/>
    <property type="evidence" value="ECO:0007669"/>
    <property type="project" value="TreeGrafter"/>
</dbReference>
<name>A0A3D1JJ51_9CHLR</name>
<feature type="transmembrane region" description="Helical" evidence="12">
    <location>
        <begin position="367"/>
        <end position="387"/>
    </location>
</feature>
<evidence type="ECO:0000256" key="3">
    <source>
        <dbReference type="ARBA" id="ARBA00022448"/>
    </source>
</evidence>
<dbReference type="Gene3D" id="6.10.140.1330">
    <property type="match status" value="1"/>
</dbReference>
<dbReference type="GO" id="GO:0015385">
    <property type="term" value="F:sodium:proton antiporter activity"/>
    <property type="evidence" value="ECO:0007669"/>
    <property type="project" value="InterPro"/>
</dbReference>
<dbReference type="SUPFAM" id="SSF116726">
    <property type="entry name" value="TrkA C-terminal domain-like"/>
    <property type="match status" value="1"/>
</dbReference>
<feature type="transmembrane region" description="Helical" evidence="12">
    <location>
        <begin position="115"/>
        <end position="138"/>
    </location>
</feature>
<feature type="transmembrane region" description="Helical" evidence="12">
    <location>
        <begin position="299"/>
        <end position="320"/>
    </location>
</feature>
<dbReference type="PROSITE" id="PS51202">
    <property type="entry name" value="RCK_C"/>
    <property type="match status" value="1"/>
</dbReference>
<evidence type="ECO:0000313" key="14">
    <source>
        <dbReference type="EMBL" id="HCE18255.1"/>
    </source>
</evidence>
<keyword evidence="5 12" id="KW-1003">Cell membrane</keyword>
<dbReference type="STRING" id="229919.GCA_001050195_00213"/>
<evidence type="ECO:0000256" key="10">
    <source>
        <dbReference type="ARBA" id="ARBA00023136"/>
    </source>
</evidence>
<dbReference type="OrthoDB" id="9809206at2"/>
<evidence type="ECO:0000256" key="11">
    <source>
        <dbReference type="ARBA" id="ARBA00023201"/>
    </source>
</evidence>
<dbReference type="NCBIfam" id="TIGR00831">
    <property type="entry name" value="a_cpa1"/>
    <property type="match status" value="1"/>
</dbReference>
<feature type="transmembrane region" description="Helical" evidence="12">
    <location>
        <begin position="6"/>
        <end position="25"/>
    </location>
</feature>
<comment type="subcellular location">
    <subcellularLocation>
        <location evidence="1 12">Cell membrane</location>
        <topology evidence="1 12">Multi-pass membrane protein</topology>
    </subcellularLocation>
</comment>
<feature type="transmembrane region" description="Helical" evidence="12">
    <location>
        <begin position="233"/>
        <end position="251"/>
    </location>
</feature>
<evidence type="ECO:0000256" key="4">
    <source>
        <dbReference type="ARBA" id="ARBA00022449"/>
    </source>
</evidence>
<dbReference type="Proteomes" id="UP000264141">
    <property type="component" value="Unassembled WGS sequence"/>
</dbReference>
<keyword evidence="6 12" id="KW-0812">Transmembrane</keyword>
<comment type="caution">
    <text evidence="12">Lacks conserved residue(s) required for the propagation of feature annotation.</text>
</comment>
<dbReference type="InterPro" id="IPR006153">
    <property type="entry name" value="Cation/H_exchanger_TM"/>
</dbReference>
<accession>A0A3D1JJ51</accession>
<evidence type="ECO:0000256" key="2">
    <source>
        <dbReference type="ARBA" id="ARBA00007367"/>
    </source>
</evidence>
<keyword evidence="10 12" id="KW-0472">Membrane</keyword>
<keyword evidence="9 12" id="KW-0406">Ion transport</keyword>
<feature type="transmembrane region" description="Helical" evidence="12">
    <location>
        <begin position="32"/>
        <end position="51"/>
    </location>
</feature>
<dbReference type="GO" id="GO:0005886">
    <property type="term" value="C:plasma membrane"/>
    <property type="evidence" value="ECO:0007669"/>
    <property type="project" value="UniProtKB-SubCell"/>
</dbReference>
<dbReference type="InterPro" id="IPR018422">
    <property type="entry name" value="Cation/H_exchanger_CPA1"/>
</dbReference>
<dbReference type="InterPro" id="IPR006037">
    <property type="entry name" value="RCK_C"/>
</dbReference>
<proteinExistence type="inferred from homology"/>
<dbReference type="Pfam" id="PF02080">
    <property type="entry name" value="TrkA_C"/>
    <property type="match status" value="1"/>
</dbReference>
<evidence type="ECO:0000256" key="8">
    <source>
        <dbReference type="ARBA" id="ARBA00023053"/>
    </source>
</evidence>
<evidence type="ECO:0000256" key="5">
    <source>
        <dbReference type="ARBA" id="ARBA00022475"/>
    </source>
</evidence>
<dbReference type="EMBL" id="DPBP01000041">
    <property type="protein sequence ID" value="HCE18255.1"/>
    <property type="molecule type" value="Genomic_DNA"/>
</dbReference>
<comment type="function">
    <text evidence="12">Na(+)/H(+) antiporter that extrudes sodium in exchange for external protons.</text>
</comment>
<feature type="transmembrane region" description="Helical" evidence="12">
    <location>
        <begin position="83"/>
        <end position="109"/>
    </location>
</feature>
<keyword evidence="4 12" id="KW-0050">Antiport</keyword>
<dbReference type="PANTHER" id="PTHR10110:SF195">
    <property type="entry name" value="NA(+)_H(+) ANTIPORTER NHAS2"/>
    <property type="match status" value="1"/>
</dbReference>
<feature type="transmembrane region" description="Helical" evidence="12">
    <location>
        <begin position="57"/>
        <end position="76"/>
    </location>
</feature>
<dbReference type="RefSeq" id="WP_062188878.1">
    <property type="nucleotide sequence ID" value="NZ_DF967965.1"/>
</dbReference>
<dbReference type="InterPro" id="IPR004709">
    <property type="entry name" value="NaH_exchanger"/>
</dbReference>
<feature type="transmembrane region" description="Helical" evidence="12">
    <location>
        <begin position="332"/>
        <end position="355"/>
    </location>
</feature>
<dbReference type="Pfam" id="PF00999">
    <property type="entry name" value="Na_H_Exchanger"/>
    <property type="match status" value="1"/>
</dbReference>
<dbReference type="GO" id="GO:0051453">
    <property type="term" value="P:regulation of intracellular pH"/>
    <property type="evidence" value="ECO:0007669"/>
    <property type="project" value="TreeGrafter"/>
</dbReference>
<evidence type="ECO:0000256" key="7">
    <source>
        <dbReference type="ARBA" id="ARBA00022989"/>
    </source>
</evidence>
<reference evidence="14 15" key="1">
    <citation type="journal article" date="2018" name="Nat. Biotechnol.">
        <title>A standardized bacterial taxonomy based on genome phylogeny substantially revises the tree of life.</title>
        <authorList>
            <person name="Parks D.H."/>
            <person name="Chuvochina M."/>
            <person name="Waite D.W."/>
            <person name="Rinke C."/>
            <person name="Skarshewski A."/>
            <person name="Chaumeil P.A."/>
            <person name="Hugenholtz P."/>
        </authorList>
    </citation>
    <scope>NUCLEOTIDE SEQUENCE [LARGE SCALE GENOMIC DNA]</scope>
    <source>
        <strain evidence="14">UBA8781</strain>
    </source>
</reference>
<dbReference type="InterPro" id="IPR004705">
    <property type="entry name" value="Cation/H_exchanger_CPA1_bac"/>
</dbReference>
<evidence type="ECO:0000259" key="13">
    <source>
        <dbReference type="PROSITE" id="PS51202"/>
    </source>
</evidence>
<feature type="transmembrane region" description="Helical" evidence="12">
    <location>
        <begin position="263"/>
        <end position="287"/>
    </location>
</feature>
<keyword evidence="11 12" id="KW-0739">Sodium transport</keyword>
<feature type="transmembrane region" description="Helical" evidence="12">
    <location>
        <begin position="209"/>
        <end position="227"/>
    </location>
</feature>
<evidence type="ECO:0000256" key="1">
    <source>
        <dbReference type="ARBA" id="ARBA00004651"/>
    </source>
</evidence>
<organism evidence="14 15">
    <name type="scientific">Anaerolinea thermolimosa</name>
    <dbReference type="NCBI Taxonomy" id="229919"/>
    <lineage>
        <taxon>Bacteria</taxon>
        <taxon>Bacillati</taxon>
        <taxon>Chloroflexota</taxon>
        <taxon>Anaerolineae</taxon>
        <taxon>Anaerolineales</taxon>
        <taxon>Anaerolineaceae</taxon>
        <taxon>Anaerolinea</taxon>
    </lineage>
</organism>
<comment type="similarity">
    <text evidence="2 12">Belongs to the monovalent cation:proton antiporter 1 (CPA1) transporter (TC 2.A.36) family.</text>
</comment>
<keyword evidence="3 12" id="KW-0813">Transport</keyword>
<evidence type="ECO:0000256" key="12">
    <source>
        <dbReference type="RuleBase" id="RU366002"/>
    </source>
</evidence>
<sequence>MDSFLGTETLIIELLLIASLVAIVVRRLQVPYTVALVVVGLLLTAQTAFRFELTPELILALFVPPLVFEGAFHLRFNELRNNLAIILLFAVPGVVLTTLLVGGVLSLGLEMSLPLALVFGSLIAATDPVAVVAMFRTLGIPKRLAVLVEGESLLNDGTALVVFHLMLGIAVSGAFNPLKSLVDFVQVSVGGVIVGLVLGWALSRVIARIDDYLIEITLTTVMAYGSYLLAEQFHFSGVLAVVAAGLVCGNIGPQGMSPTTRIVLFNFWEYMTFLVNSLVFLLIGLEVDLPALLAAWRPILWAVGAVLLARVLVIYGLSLFTRRMKDPLPLRWQHVLTWGGLRGALGLALALSLPASFGEDRFLIRTMAFGVVLFTLLVQATTIRPLIRWLKIATHSRAQSEYEKRHARLTALRASERHLQRLVQEGLISLHTWEALRPRLEEQNAMLADALREILRVEPALQTEEVETARREILRSQRSALMGLRRDGVISEDTFEELVAEVDAMLTEDQNPFWLVPIESLPERLRRGLTDQAEVVEVAIEEGAACAERLVREVAWPPNLVLVSLRRGNEVIIPRGSTPLRAGDWLTMVGEPQALNMGRRLCQERTDGGNIDA</sequence>
<dbReference type="GO" id="GO:0015386">
    <property type="term" value="F:potassium:proton antiporter activity"/>
    <property type="evidence" value="ECO:0007669"/>
    <property type="project" value="TreeGrafter"/>
</dbReference>
<feature type="domain" description="RCK C-terminal" evidence="13">
    <location>
        <begin position="523"/>
        <end position="604"/>
    </location>
</feature>
<protein>
    <submittedName>
        <fullName evidence="14">Na+/H+ antiporter</fullName>
    </submittedName>
</protein>
<comment type="caution">
    <text evidence="14">The sequence shown here is derived from an EMBL/GenBank/DDBJ whole genome shotgun (WGS) entry which is preliminary data.</text>
</comment>
<feature type="transmembrane region" description="Helical" evidence="12">
    <location>
        <begin position="159"/>
        <end position="178"/>
    </location>
</feature>
<dbReference type="PANTHER" id="PTHR10110">
    <property type="entry name" value="SODIUM/HYDROGEN EXCHANGER"/>
    <property type="match status" value="1"/>
</dbReference>
<feature type="transmembrane region" description="Helical" evidence="12">
    <location>
        <begin position="184"/>
        <end position="202"/>
    </location>
</feature>
<dbReference type="InterPro" id="IPR036721">
    <property type="entry name" value="RCK_C_sf"/>
</dbReference>
<gene>
    <name evidence="14" type="ORF">DEQ80_10385</name>
</gene>
<evidence type="ECO:0000256" key="9">
    <source>
        <dbReference type="ARBA" id="ARBA00023065"/>
    </source>
</evidence>
<evidence type="ECO:0000313" key="15">
    <source>
        <dbReference type="Proteomes" id="UP000264141"/>
    </source>
</evidence>
<dbReference type="Gene3D" id="3.30.70.1450">
    <property type="entry name" value="Regulator of K+ conductance, C-terminal domain"/>
    <property type="match status" value="1"/>
</dbReference>
<keyword evidence="8 12" id="KW-0915">Sodium</keyword>
<dbReference type="PRINTS" id="PR01084">
    <property type="entry name" value="NAHEXCHNGR"/>
</dbReference>
<keyword evidence="7 12" id="KW-1133">Transmembrane helix</keyword>